<evidence type="ECO:0000313" key="2">
    <source>
        <dbReference type="Proteomes" id="UP000540568"/>
    </source>
</evidence>
<evidence type="ECO:0000313" key="1">
    <source>
        <dbReference type="EMBL" id="MBA8810638.1"/>
    </source>
</evidence>
<accession>A0A7W3JD80</accession>
<reference evidence="1 2" key="1">
    <citation type="submission" date="2020-07" db="EMBL/GenBank/DDBJ databases">
        <title>Sequencing the genomes of 1000 actinobacteria strains.</title>
        <authorList>
            <person name="Klenk H.-P."/>
        </authorList>
    </citation>
    <scope>NUCLEOTIDE SEQUENCE [LARGE SCALE GENOMIC DNA]</scope>
    <source>
        <strain evidence="1 2">DSM 44121</strain>
    </source>
</reference>
<organism evidence="1 2">
    <name type="scientific">Promicromonospora sukumoe</name>
    <dbReference type="NCBI Taxonomy" id="88382"/>
    <lineage>
        <taxon>Bacteria</taxon>
        <taxon>Bacillati</taxon>
        <taxon>Actinomycetota</taxon>
        <taxon>Actinomycetes</taxon>
        <taxon>Micrococcales</taxon>
        <taxon>Promicromonosporaceae</taxon>
        <taxon>Promicromonospora</taxon>
    </lineage>
</organism>
<name>A0A7W3JD80_9MICO</name>
<proteinExistence type="predicted"/>
<keyword evidence="2" id="KW-1185">Reference proteome</keyword>
<dbReference type="Proteomes" id="UP000540568">
    <property type="component" value="Unassembled WGS sequence"/>
</dbReference>
<gene>
    <name evidence="1" type="ORF">FHX71_004614</name>
</gene>
<dbReference type="EMBL" id="JACGWV010000002">
    <property type="protein sequence ID" value="MBA8810638.1"/>
    <property type="molecule type" value="Genomic_DNA"/>
</dbReference>
<protein>
    <submittedName>
        <fullName evidence="1">Uncharacterized protein</fullName>
    </submittedName>
</protein>
<comment type="caution">
    <text evidence="1">The sequence shown here is derived from an EMBL/GenBank/DDBJ whole genome shotgun (WGS) entry which is preliminary data.</text>
</comment>
<dbReference type="AlphaFoldDB" id="A0A7W3JD80"/>
<sequence>MSDAGHPGIRYAAIAPGCDYQPHDSTRCGCRRFDDETDAERYIRDQRRR</sequence>
<dbReference type="RefSeq" id="WP_182619711.1">
    <property type="nucleotide sequence ID" value="NZ_BAAATF010000014.1"/>
</dbReference>